<evidence type="ECO:0000256" key="3">
    <source>
        <dbReference type="ARBA" id="ARBA00022692"/>
    </source>
</evidence>
<dbReference type="Proteomes" id="UP001250858">
    <property type="component" value="Chromosome"/>
</dbReference>
<feature type="transmembrane region" description="Helical" evidence="6">
    <location>
        <begin position="78"/>
        <end position="98"/>
    </location>
</feature>
<evidence type="ECO:0000256" key="1">
    <source>
        <dbReference type="ARBA" id="ARBA00004651"/>
    </source>
</evidence>
<sequence>MDISYYGREFTHPTAVIVGVVAWGLTFGGAPTLLQTAIADAAGDGADVAQSMLVTVFNLAVAGGGVVGGLLLESSGPASFPWVLLAFATLAFAVVGSARAGFRPGSRGAA</sequence>
<feature type="transmembrane region" description="Helical" evidence="6">
    <location>
        <begin position="51"/>
        <end position="72"/>
    </location>
</feature>
<dbReference type="PANTHER" id="PTHR43124">
    <property type="entry name" value="PURINE EFFLUX PUMP PBUE"/>
    <property type="match status" value="1"/>
</dbReference>
<dbReference type="InterPro" id="IPR050189">
    <property type="entry name" value="MFS_Efflux_Transporters"/>
</dbReference>
<evidence type="ECO:0000313" key="7">
    <source>
        <dbReference type="EMBL" id="WMX48088.1"/>
    </source>
</evidence>
<evidence type="ECO:0000256" key="4">
    <source>
        <dbReference type="ARBA" id="ARBA00022989"/>
    </source>
</evidence>
<name>A0ABY9S2F0_9ACTN</name>
<evidence type="ECO:0000313" key="8">
    <source>
        <dbReference type="Proteomes" id="UP001250858"/>
    </source>
</evidence>
<keyword evidence="2" id="KW-1003">Cell membrane</keyword>
<keyword evidence="5 6" id="KW-0472">Membrane</keyword>
<proteinExistence type="predicted"/>
<dbReference type="RefSeq" id="WP_309549721.1">
    <property type="nucleotide sequence ID" value="NZ_CP133762.1"/>
</dbReference>
<evidence type="ECO:0008006" key="9">
    <source>
        <dbReference type="Google" id="ProtNLM"/>
    </source>
</evidence>
<comment type="subcellular location">
    <subcellularLocation>
        <location evidence="1">Cell membrane</location>
        <topology evidence="1">Multi-pass membrane protein</topology>
    </subcellularLocation>
</comment>
<keyword evidence="4 6" id="KW-1133">Transmembrane helix</keyword>
<organism evidence="7 8">
    <name type="scientific">Streptomyces roseicoloratus</name>
    <dbReference type="NCBI Taxonomy" id="2508722"/>
    <lineage>
        <taxon>Bacteria</taxon>
        <taxon>Bacillati</taxon>
        <taxon>Actinomycetota</taxon>
        <taxon>Actinomycetes</taxon>
        <taxon>Kitasatosporales</taxon>
        <taxon>Streptomycetaceae</taxon>
        <taxon>Streptomyces</taxon>
    </lineage>
</organism>
<protein>
    <recommendedName>
        <fullName evidence="9">Major facilitator superfamily (MFS) profile domain-containing protein</fullName>
    </recommendedName>
</protein>
<evidence type="ECO:0000256" key="5">
    <source>
        <dbReference type="ARBA" id="ARBA00023136"/>
    </source>
</evidence>
<dbReference type="Gene3D" id="1.20.1250.20">
    <property type="entry name" value="MFS general substrate transporter like domains"/>
    <property type="match status" value="1"/>
</dbReference>
<keyword evidence="3 6" id="KW-0812">Transmembrane</keyword>
<dbReference type="PANTHER" id="PTHR43124:SF3">
    <property type="entry name" value="CHLORAMPHENICOL EFFLUX PUMP RV0191"/>
    <property type="match status" value="1"/>
</dbReference>
<keyword evidence="8" id="KW-1185">Reference proteome</keyword>
<gene>
    <name evidence="7" type="ORF">RGF97_29320</name>
</gene>
<dbReference type="InterPro" id="IPR036259">
    <property type="entry name" value="MFS_trans_sf"/>
</dbReference>
<accession>A0ABY9S2F0</accession>
<dbReference type="SUPFAM" id="SSF103473">
    <property type="entry name" value="MFS general substrate transporter"/>
    <property type="match status" value="1"/>
</dbReference>
<feature type="transmembrane region" description="Helical" evidence="6">
    <location>
        <begin position="15"/>
        <end position="39"/>
    </location>
</feature>
<dbReference type="EMBL" id="CP133762">
    <property type="protein sequence ID" value="WMX48088.1"/>
    <property type="molecule type" value="Genomic_DNA"/>
</dbReference>
<evidence type="ECO:0000256" key="6">
    <source>
        <dbReference type="SAM" id="Phobius"/>
    </source>
</evidence>
<evidence type="ECO:0000256" key="2">
    <source>
        <dbReference type="ARBA" id="ARBA00022475"/>
    </source>
</evidence>
<reference evidence="7 8" key="1">
    <citation type="submission" date="2023-09" db="EMBL/GenBank/DDBJ databases">
        <title>Complete genome of Streptomyces roseicoloratus T14.</title>
        <authorList>
            <person name="Bashizi T."/>
            <person name="Kim M.-J."/>
            <person name="Lee G."/>
            <person name="Tagele S.B."/>
            <person name="Shin J.-H."/>
        </authorList>
    </citation>
    <scope>NUCLEOTIDE SEQUENCE [LARGE SCALE GENOMIC DNA]</scope>
    <source>
        <strain evidence="7 8">T14</strain>
    </source>
</reference>